<dbReference type="InterPro" id="IPR050309">
    <property type="entry name" value="Type-B_Carboxylest/Lipase"/>
</dbReference>
<gene>
    <name evidence="5" type="ORF">CVT24_001674</name>
</gene>
<protein>
    <recommendedName>
        <fullName evidence="3">Carboxylic ester hydrolase</fullName>
        <ecNumber evidence="3">3.1.1.-</ecNumber>
    </recommendedName>
</protein>
<evidence type="ECO:0000256" key="3">
    <source>
        <dbReference type="RuleBase" id="RU361235"/>
    </source>
</evidence>
<accession>A0A409VST0</accession>
<dbReference type="InterPro" id="IPR029058">
    <property type="entry name" value="AB_hydrolase_fold"/>
</dbReference>
<keyword evidence="6" id="KW-1185">Reference proteome</keyword>
<dbReference type="Pfam" id="PF00135">
    <property type="entry name" value="COesterase"/>
    <property type="match status" value="1"/>
</dbReference>
<dbReference type="GO" id="GO:0016787">
    <property type="term" value="F:hydrolase activity"/>
    <property type="evidence" value="ECO:0007669"/>
    <property type="project" value="UniProtKB-KW"/>
</dbReference>
<keyword evidence="3" id="KW-0732">Signal</keyword>
<dbReference type="InterPro" id="IPR002018">
    <property type="entry name" value="CarbesteraseB"/>
</dbReference>
<evidence type="ECO:0000313" key="6">
    <source>
        <dbReference type="Proteomes" id="UP000284842"/>
    </source>
</evidence>
<dbReference type="AlphaFoldDB" id="A0A409VST0"/>
<dbReference type="EC" id="3.1.1.-" evidence="3"/>
<dbReference type="STRING" id="181874.A0A409VST0"/>
<evidence type="ECO:0000259" key="4">
    <source>
        <dbReference type="Pfam" id="PF00135"/>
    </source>
</evidence>
<dbReference type="PROSITE" id="PS00122">
    <property type="entry name" value="CARBOXYLESTERASE_B_1"/>
    <property type="match status" value="1"/>
</dbReference>
<dbReference type="Gene3D" id="3.40.50.1820">
    <property type="entry name" value="alpha/beta hydrolase"/>
    <property type="match status" value="1"/>
</dbReference>
<dbReference type="InParanoid" id="A0A409VST0"/>
<comment type="similarity">
    <text evidence="1 3">Belongs to the type-B carboxylesterase/lipase family.</text>
</comment>
<feature type="domain" description="Carboxylesterase type B" evidence="4">
    <location>
        <begin position="29"/>
        <end position="481"/>
    </location>
</feature>
<feature type="chain" id="PRO_5018810091" description="Carboxylic ester hydrolase" evidence="3">
    <location>
        <begin position="20"/>
        <end position="518"/>
    </location>
</feature>
<evidence type="ECO:0000313" key="5">
    <source>
        <dbReference type="EMBL" id="PPQ69308.1"/>
    </source>
</evidence>
<dbReference type="PANTHER" id="PTHR11559">
    <property type="entry name" value="CARBOXYLESTERASE"/>
    <property type="match status" value="1"/>
</dbReference>
<dbReference type="SUPFAM" id="SSF53474">
    <property type="entry name" value="alpha/beta-Hydrolases"/>
    <property type="match status" value="1"/>
</dbReference>
<dbReference type="Proteomes" id="UP000284842">
    <property type="component" value="Unassembled WGS sequence"/>
</dbReference>
<sequence length="518" mass="55108">MLLSPAFLALTVLVHSALAALPGAAIGTSVTLDYGTFVGASNSATGIVSFRGVRFADAPIGNLRWRPPVTPPSTHLGIVNATQFGKACIATTQTTVTSTTSEDCLFGNVFLPSSTKATDRLPVMVWFHGGGFQGGDSHADPTLLLQTSAKPFVFVSFEYRLGQFGFLGGKQIGRDKGLNAGLLDQRAALRWVKRYISHFGGDPNRVTIWGQSAGAGSTMFQLIANGGNSEGLFQAAMGDSPSLSFTPSFDGTYVEGIYDQFASLAKSSEILTSAGSKLLTGRPDTLFVFAPILDNNFITQRPVEAFNAGNFARVPLFFGSNTNEGNNWSASLKDPAANTSEPSANEDTVTTFFQGQWATVTDAELREAQKLYPLSTFSSSVSAQAALMYGEARYICTAAMITGAGAREKVAGGRTYQYHYNNPHLGSDHAAELGAIFSPSSSANADDLALFTTMREFWSSFVTDGKPSSKSATWTPVTANAGSPRILLQPGAVVMESLSSDLVNRCSFWHGIKDDMQT</sequence>
<comment type="caution">
    <text evidence="5">The sequence shown here is derived from an EMBL/GenBank/DDBJ whole genome shotgun (WGS) entry which is preliminary data.</text>
</comment>
<evidence type="ECO:0000256" key="1">
    <source>
        <dbReference type="ARBA" id="ARBA00005964"/>
    </source>
</evidence>
<feature type="signal peptide" evidence="3">
    <location>
        <begin position="1"/>
        <end position="19"/>
    </location>
</feature>
<proteinExistence type="inferred from homology"/>
<name>A0A409VST0_9AGAR</name>
<evidence type="ECO:0000256" key="2">
    <source>
        <dbReference type="ARBA" id="ARBA00022801"/>
    </source>
</evidence>
<dbReference type="OrthoDB" id="408631at2759"/>
<keyword evidence="2 3" id="KW-0378">Hydrolase</keyword>
<organism evidence="5 6">
    <name type="scientific">Panaeolus cyanescens</name>
    <dbReference type="NCBI Taxonomy" id="181874"/>
    <lineage>
        <taxon>Eukaryota</taxon>
        <taxon>Fungi</taxon>
        <taxon>Dikarya</taxon>
        <taxon>Basidiomycota</taxon>
        <taxon>Agaricomycotina</taxon>
        <taxon>Agaricomycetes</taxon>
        <taxon>Agaricomycetidae</taxon>
        <taxon>Agaricales</taxon>
        <taxon>Agaricineae</taxon>
        <taxon>Galeropsidaceae</taxon>
        <taxon>Panaeolus</taxon>
    </lineage>
</organism>
<dbReference type="EMBL" id="NHTK01005988">
    <property type="protein sequence ID" value="PPQ69308.1"/>
    <property type="molecule type" value="Genomic_DNA"/>
</dbReference>
<reference evidence="5 6" key="1">
    <citation type="journal article" date="2018" name="Evol. Lett.">
        <title>Horizontal gene cluster transfer increased hallucinogenic mushroom diversity.</title>
        <authorList>
            <person name="Reynolds H.T."/>
            <person name="Vijayakumar V."/>
            <person name="Gluck-Thaler E."/>
            <person name="Korotkin H.B."/>
            <person name="Matheny P.B."/>
            <person name="Slot J.C."/>
        </authorList>
    </citation>
    <scope>NUCLEOTIDE SEQUENCE [LARGE SCALE GENOMIC DNA]</scope>
    <source>
        <strain evidence="5 6">2629</strain>
    </source>
</reference>
<dbReference type="InterPro" id="IPR019826">
    <property type="entry name" value="Carboxylesterase_B_AS"/>
</dbReference>